<feature type="region of interest" description="Disordered" evidence="1">
    <location>
        <begin position="32"/>
        <end position="69"/>
    </location>
</feature>
<dbReference type="AlphaFoldDB" id="A0A2Z7BMH1"/>
<feature type="compositionally biased region" description="Basic and acidic residues" evidence="1">
    <location>
        <begin position="42"/>
        <end position="52"/>
    </location>
</feature>
<evidence type="ECO:0000313" key="2">
    <source>
        <dbReference type="EMBL" id="KZV33141.1"/>
    </source>
</evidence>
<protein>
    <submittedName>
        <fullName evidence="2">ABC transporter B family member 11-like</fullName>
    </submittedName>
</protein>
<sequence>MHPRVQPVYASPSLNYEITENLGENLAQDIHQSRRNLRRDKCHSSSRFEQRAQRRVKRSSPPTSPSINTQERSFIRTFTYSLADSSHTLFFALVLLSRIMSDLSIGRVSSNTLPTSSNQLPGAVGVLKTSTTLHQPADPTSRSPEVVAARRLSEFGYINIFKIV</sequence>
<evidence type="ECO:0000313" key="3">
    <source>
        <dbReference type="Proteomes" id="UP000250235"/>
    </source>
</evidence>
<proteinExistence type="predicted"/>
<dbReference type="EMBL" id="KV006333">
    <property type="protein sequence ID" value="KZV33141.1"/>
    <property type="molecule type" value="Genomic_DNA"/>
</dbReference>
<keyword evidence="3" id="KW-1185">Reference proteome</keyword>
<accession>A0A2Z7BMH1</accession>
<reference evidence="2 3" key="1">
    <citation type="journal article" date="2015" name="Proc. Natl. Acad. Sci. U.S.A.">
        <title>The resurrection genome of Boea hygrometrica: A blueprint for survival of dehydration.</title>
        <authorList>
            <person name="Xiao L."/>
            <person name="Yang G."/>
            <person name="Zhang L."/>
            <person name="Yang X."/>
            <person name="Zhao S."/>
            <person name="Ji Z."/>
            <person name="Zhou Q."/>
            <person name="Hu M."/>
            <person name="Wang Y."/>
            <person name="Chen M."/>
            <person name="Xu Y."/>
            <person name="Jin H."/>
            <person name="Xiao X."/>
            <person name="Hu G."/>
            <person name="Bao F."/>
            <person name="Hu Y."/>
            <person name="Wan P."/>
            <person name="Li L."/>
            <person name="Deng X."/>
            <person name="Kuang T."/>
            <person name="Xiang C."/>
            <person name="Zhu J.K."/>
            <person name="Oliver M.J."/>
            <person name="He Y."/>
        </authorList>
    </citation>
    <scope>NUCLEOTIDE SEQUENCE [LARGE SCALE GENOMIC DNA]</scope>
    <source>
        <strain evidence="3">cv. XS01</strain>
    </source>
</reference>
<gene>
    <name evidence="2" type="ORF">F511_18157</name>
</gene>
<evidence type="ECO:0000256" key="1">
    <source>
        <dbReference type="SAM" id="MobiDB-lite"/>
    </source>
</evidence>
<dbReference type="Proteomes" id="UP000250235">
    <property type="component" value="Unassembled WGS sequence"/>
</dbReference>
<organism evidence="2 3">
    <name type="scientific">Dorcoceras hygrometricum</name>
    <dbReference type="NCBI Taxonomy" id="472368"/>
    <lineage>
        <taxon>Eukaryota</taxon>
        <taxon>Viridiplantae</taxon>
        <taxon>Streptophyta</taxon>
        <taxon>Embryophyta</taxon>
        <taxon>Tracheophyta</taxon>
        <taxon>Spermatophyta</taxon>
        <taxon>Magnoliopsida</taxon>
        <taxon>eudicotyledons</taxon>
        <taxon>Gunneridae</taxon>
        <taxon>Pentapetalae</taxon>
        <taxon>asterids</taxon>
        <taxon>lamiids</taxon>
        <taxon>Lamiales</taxon>
        <taxon>Gesneriaceae</taxon>
        <taxon>Didymocarpoideae</taxon>
        <taxon>Trichosporeae</taxon>
        <taxon>Loxocarpinae</taxon>
        <taxon>Dorcoceras</taxon>
    </lineage>
</organism>
<name>A0A2Z7BMH1_9LAMI</name>